<keyword evidence="2" id="KW-1185">Reference proteome</keyword>
<sequence>IGNLVDCSARLFHKIITGPSSMKYSDYRKNVCVWESLNLRRVKVNFSVLKRTMKTEGIVSDDHSRQYTIERVPSKTSSMSELLVAEWTNKPLLYQTSNLPALKCSVENTAYPGVTCLFKLYKRESKCS</sequence>
<reference evidence="1" key="2">
    <citation type="submission" date="2023-05" db="EMBL/GenBank/DDBJ databases">
        <authorList>
            <person name="Fouks B."/>
        </authorList>
    </citation>
    <scope>NUCLEOTIDE SEQUENCE</scope>
    <source>
        <strain evidence="1">Stay&amp;Tobe</strain>
        <tissue evidence="1">Testes</tissue>
    </source>
</reference>
<name>A0AAD8EP53_DIPPU</name>
<dbReference type="AlphaFoldDB" id="A0AAD8EP53"/>
<comment type="caution">
    <text evidence="1">The sequence shown here is derived from an EMBL/GenBank/DDBJ whole genome shotgun (WGS) entry which is preliminary data.</text>
</comment>
<dbReference type="EMBL" id="JASPKZ010001961">
    <property type="protein sequence ID" value="KAJ9596772.1"/>
    <property type="molecule type" value="Genomic_DNA"/>
</dbReference>
<accession>A0AAD8EP53</accession>
<feature type="non-terminal residue" evidence="1">
    <location>
        <position position="1"/>
    </location>
</feature>
<dbReference type="Proteomes" id="UP001233999">
    <property type="component" value="Unassembled WGS sequence"/>
</dbReference>
<organism evidence="1 2">
    <name type="scientific">Diploptera punctata</name>
    <name type="common">Pacific beetle cockroach</name>
    <dbReference type="NCBI Taxonomy" id="6984"/>
    <lineage>
        <taxon>Eukaryota</taxon>
        <taxon>Metazoa</taxon>
        <taxon>Ecdysozoa</taxon>
        <taxon>Arthropoda</taxon>
        <taxon>Hexapoda</taxon>
        <taxon>Insecta</taxon>
        <taxon>Pterygota</taxon>
        <taxon>Neoptera</taxon>
        <taxon>Polyneoptera</taxon>
        <taxon>Dictyoptera</taxon>
        <taxon>Blattodea</taxon>
        <taxon>Blaberoidea</taxon>
        <taxon>Blaberidae</taxon>
        <taxon>Diplopterinae</taxon>
        <taxon>Diploptera</taxon>
    </lineage>
</organism>
<reference evidence="1" key="1">
    <citation type="journal article" date="2023" name="IScience">
        <title>Live-bearing cockroach genome reveals convergent evolutionary mechanisms linked to viviparity in insects and beyond.</title>
        <authorList>
            <person name="Fouks B."/>
            <person name="Harrison M.C."/>
            <person name="Mikhailova A.A."/>
            <person name="Marchal E."/>
            <person name="English S."/>
            <person name="Carruthers M."/>
            <person name="Jennings E.C."/>
            <person name="Chiamaka E.L."/>
            <person name="Frigard R.A."/>
            <person name="Pippel M."/>
            <person name="Attardo G.M."/>
            <person name="Benoit J.B."/>
            <person name="Bornberg-Bauer E."/>
            <person name="Tobe S.S."/>
        </authorList>
    </citation>
    <scope>NUCLEOTIDE SEQUENCE</scope>
    <source>
        <strain evidence="1">Stay&amp;Tobe</strain>
    </source>
</reference>
<feature type="non-terminal residue" evidence="1">
    <location>
        <position position="128"/>
    </location>
</feature>
<protein>
    <submittedName>
        <fullName evidence="1">Uncharacterized protein</fullName>
    </submittedName>
</protein>
<evidence type="ECO:0000313" key="1">
    <source>
        <dbReference type="EMBL" id="KAJ9596772.1"/>
    </source>
</evidence>
<proteinExistence type="predicted"/>
<evidence type="ECO:0000313" key="2">
    <source>
        <dbReference type="Proteomes" id="UP001233999"/>
    </source>
</evidence>
<gene>
    <name evidence="1" type="ORF">L9F63_012203</name>
</gene>